<dbReference type="RefSeq" id="WP_052324768.1">
    <property type="nucleotide sequence ID" value="NZ_JTCM02000056.1"/>
</dbReference>
<comment type="caution">
    <text evidence="2">The sequence shown here is derived from an EMBL/GenBank/DDBJ whole genome shotgun (WGS) entry which is preliminary data.</text>
</comment>
<protein>
    <submittedName>
        <fullName evidence="2">DUF928 domain-containing protein</fullName>
    </submittedName>
</protein>
<dbReference type="Proteomes" id="UP000031549">
    <property type="component" value="Unassembled WGS sequence"/>
</dbReference>
<dbReference type="Pfam" id="PF06051">
    <property type="entry name" value="DUF928"/>
    <property type="match status" value="1"/>
</dbReference>
<accession>A0A846HF17</accession>
<gene>
    <name evidence="2" type="ORF">PI95_021400</name>
</gene>
<proteinExistence type="predicted"/>
<keyword evidence="3" id="KW-1185">Reference proteome</keyword>
<reference evidence="2 3" key="1">
    <citation type="journal article" date="2015" name="Genome Announc.">
        <title>Draft Genome Sequence of Cyanobacterium Hassallia byssoidea Strain VB512170, Isolated from Monuments in India.</title>
        <authorList>
            <person name="Singh D."/>
            <person name="Chandrababunaidu M.M."/>
            <person name="Panda A."/>
            <person name="Sen D."/>
            <person name="Bhattacharyya S."/>
            <person name="Adhikary S.P."/>
            <person name="Tripathy S."/>
        </authorList>
    </citation>
    <scope>NUCLEOTIDE SEQUENCE [LARGE SCALE GENOMIC DNA]</scope>
    <source>
        <strain evidence="2 3">VB512170</strain>
    </source>
</reference>
<organism evidence="2 3">
    <name type="scientific">Hassallia byssoidea VB512170</name>
    <dbReference type="NCBI Taxonomy" id="1304833"/>
    <lineage>
        <taxon>Bacteria</taxon>
        <taxon>Bacillati</taxon>
        <taxon>Cyanobacteriota</taxon>
        <taxon>Cyanophyceae</taxon>
        <taxon>Nostocales</taxon>
        <taxon>Tolypothrichaceae</taxon>
        <taxon>Hassallia</taxon>
    </lineage>
</organism>
<name>A0A846HF17_9CYAN</name>
<dbReference type="EMBL" id="JTCM02000056">
    <property type="protein sequence ID" value="NEU75041.1"/>
    <property type="molecule type" value="Genomic_DNA"/>
</dbReference>
<sequence>MRKSIIAFTITFTSLCISYMMPVMAYFDSSNIQIRFNQKEADGSSRGRPSRRVGTGSRGECPPVQVPVTALIPAKNPGLTVEEHPTFWFFVPYQFSNTSGGEFALQDEANNDVYRTYFKLPETAGIVSLSVPSTVSLELNKSYQWYFKIYCSRQNLSNPVFVHGWVEREALKPDLERLLQAANDKRSRIAIYAENGIWYSALTELAKLHFAEPKNTLFINDWANLLRDVGLENLAQQPIVGEVKSYR</sequence>
<feature type="region of interest" description="Disordered" evidence="1">
    <location>
        <begin position="38"/>
        <end position="59"/>
    </location>
</feature>
<evidence type="ECO:0000256" key="1">
    <source>
        <dbReference type="SAM" id="MobiDB-lite"/>
    </source>
</evidence>
<dbReference type="AlphaFoldDB" id="A0A846HF17"/>
<feature type="compositionally biased region" description="Low complexity" evidence="1">
    <location>
        <begin position="46"/>
        <end position="59"/>
    </location>
</feature>
<evidence type="ECO:0000313" key="3">
    <source>
        <dbReference type="Proteomes" id="UP000031549"/>
    </source>
</evidence>
<evidence type="ECO:0000313" key="2">
    <source>
        <dbReference type="EMBL" id="NEU75041.1"/>
    </source>
</evidence>
<dbReference type="InterPro" id="IPR010328">
    <property type="entry name" value="DUF928"/>
</dbReference>